<dbReference type="EMBL" id="KK914805">
    <property type="protein sequence ID" value="KDP27716.1"/>
    <property type="molecule type" value="Genomic_DNA"/>
</dbReference>
<organism evidence="2 3">
    <name type="scientific">Jatropha curcas</name>
    <name type="common">Barbados nut</name>
    <dbReference type="NCBI Taxonomy" id="180498"/>
    <lineage>
        <taxon>Eukaryota</taxon>
        <taxon>Viridiplantae</taxon>
        <taxon>Streptophyta</taxon>
        <taxon>Embryophyta</taxon>
        <taxon>Tracheophyta</taxon>
        <taxon>Spermatophyta</taxon>
        <taxon>Magnoliopsida</taxon>
        <taxon>eudicotyledons</taxon>
        <taxon>Gunneridae</taxon>
        <taxon>Pentapetalae</taxon>
        <taxon>rosids</taxon>
        <taxon>fabids</taxon>
        <taxon>Malpighiales</taxon>
        <taxon>Euphorbiaceae</taxon>
        <taxon>Crotonoideae</taxon>
        <taxon>Jatropheae</taxon>
        <taxon>Jatropha</taxon>
    </lineage>
</organism>
<evidence type="ECO:0000313" key="3">
    <source>
        <dbReference type="Proteomes" id="UP000027138"/>
    </source>
</evidence>
<dbReference type="Proteomes" id="UP000027138">
    <property type="component" value="Unassembled WGS sequence"/>
</dbReference>
<reference evidence="2 3" key="1">
    <citation type="journal article" date="2014" name="PLoS ONE">
        <title>Global Analysis of Gene Expression Profiles in Physic Nut (Jatropha curcas L.) Seedlings Exposed to Salt Stress.</title>
        <authorList>
            <person name="Zhang L."/>
            <person name="Zhang C."/>
            <person name="Wu P."/>
            <person name="Chen Y."/>
            <person name="Li M."/>
            <person name="Jiang H."/>
            <person name="Wu G."/>
        </authorList>
    </citation>
    <scope>NUCLEOTIDE SEQUENCE [LARGE SCALE GENOMIC DNA]</scope>
    <source>
        <strain evidence="3">cv. GZQX0401</strain>
        <tissue evidence="2">Young leaves</tissue>
    </source>
</reference>
<accession>A0A067JUV6</accession>
<keyword evidence="3" id="KW-1185">Reference proteome</keyword>
<sequence>MIHMKLIEKVGDVYRVVGAQEDSVEDEEAEAASGANMEEDHPPPFSSSFGAGTYGAGPSFQGMSNMSNDEVLARMMSRMDIFDTRLKGWKL</sequence>
<name>A0A067JUV6_JATCU</name>
<feature type="region of interest" description="Disordered" evidence="1">
    <location>
        <begin position="22"/>
        <end position="52"/>
    </location>
</feature>
<gene>
    <name evidence="2" type="ORF">JCGZ_19996</name>
</gene>
<protein>
    <submittedName>
        <fullName evidence="2">Uncharacterized protein</fullName>
    </submittedName>
</protein>
<dbReference type="AlphaFoldDB" id="A0A067JUV6"/>
<evidence type="ECO:0000313" key="2">
    <source>
        <dbReference type="EMBL" id="KDP27716.1"/>
    </source>
</evidence>
<evidence type="ECO:0000256" key="1">
    <source>
        <dbReference type="SAM" id="MobiDB-lite"/>
    </source>
</evidence>
<proteinExistence type="predicted"/>